<dbReference type="GO" id="GO:0017000">
    <property type="term" value="P:antibiotic biosynthetic process"/>
    <property type="evidence" value="ECO:0007669"/>
    <property type="project" value="UniProtKB-ARBA"/>
</dbReference>
<dbReference type="OrthoDB" id="5488434at2"/>
<evidence type="ECO:0000313" key="8">
    <source>
        <dbReference type="Proteomes" id="UP000250434"/>
    </source>
</evidence>
<dbReference type="PANTHER" id="PTHR48050">
    <property type="entry name" value="STEROL 3-BETA-GLUCOSYLTRANSFERASE"/>
    <property type="match status" value="1"/>
</dbReference>
<name>A0A344LG32_9PSEU</name>
<dbReference type="FunFam" id="3.40.50.2000:FF:000072">
    <property type="entry name" value="Glycosyl transferase"/>
    <property type="match status" value="1"/>
</dbReference>
<sequence length="387" mass="40299">MRIIFSSLDAFGHFYPLLPLAKAARAAGHEVAFATGEQFHPTLTGLGIEPLTAGRSMREVVAEASGDPDHDPSETRDNASPEELEQLISRAFGQVLPRIWVEQFGAILAERKPDLVVQEVGAAGAAFAAMLAGIPVIGHGFGRVSTDDSTSRAISAEQHAFGRGLGLDLPDDHVFGLPFVDIAPRSLQDKGFLATANRIELRPVPFAEPGSLPALARADRPRPLIYLTLGTAFGVVEVLRAAIDGLAPLDADVLVAAGPTIEPGALGELPPNVVVESWVPQADLLPRTDLVVHHGGSGTTLGALAAGVPQLVLPMGADQFTNAAAVVDAGAGARLLPGELGGVSEKARALLSDVDVRAAARAFAAEIAAMPSPEEVARRLPEYVKPG</sequence>
<dbReference type="AlphaFoldDB" id="A0A344LG32"/>
<dbReference type="InterPro" id="IPR002213">
    <property type="entry name" value="UDP_glucos_trans"/>
</dbReference>
<dbReference type="GO" id="GO:0016758">
    <property type="term" value="F:hexosyltransferase activity"/>
    <property type="evidence" value="ECO:0007669"/>
    <property type="project" value="UniProtKB-ARBA"/>
</dbReference>
<accession>A0A344LG32</accession>
<feature type="domain" description="Erythromycin biosynthesis protein CIII-like C-terminal" evidence="5">
    <location>
        <begin position="243"/>
        <end position="381"/>
    </location>
</feature>
<evidence type="ECO:0000256" key="4">
    <source>
        <dbReference type="SAM" id="MobiDB-lite"/>
    </source>
</evidence>
<dbReference type="InterPro" id="IPR010610">
    <property type="entry name" value="EryCIII-like_C"/>
</dbReference>
<dbReference type="CDD" id="cd03784">
    <property type="entry name" value="GT1_Gtf-like"/>
    <property type="match status" value="1"/>
</dbReference>
<dbReference type="GO" id="GO:0008194">
    <property type="term" value="F:UDP-glycosyltransferase activity"/>
    <property type="evidence" value="ECO:0007669"/>
    <property type="project" value="InterPro"/>
</dbReference>
<keyword evidence="2" id="KW-0328">Glycosyltransferase</keyword>
<protein>
    <submittedName>
        <fullName evidence="7">Glycosyl transferase</fullName>
    </submittedName>
</protein>
<evidence type="ECO:0000313" key="7">
    <source>
        <dbReference type="EMBL" id="AXB47006.1"/>
    </source>
</evidence>
<dbReference type="SUPFAM" id="SSF53756">
    <property type="entry name" value="UDP-Glycosyltransferase/glycogen phosphorylase"/>
    <property type="match status" value="1"/>
</dbReference>
<keyword evidence="8" id="KW-1185">Reference proteome</keyword>
<dbReference type="PANTHER" id="PTHR48050:SF13">
    <property type="entry name" value="STEROL 3-BETA-GLUCOSYLTRANSFERASE UGT80A2"/>
    <property type="match status" value="1"/>
</dbReference>
<dbReference type="Pfam" id="PF21036">
    <property type="entry name" value="EryCIII-like_N"/>
    <property type="match status" value="1"/>
</dbReference>
<gene>
    <name evidence="7" type="ORF">A4R43_34950</name>
</gene>
<feature type="compositionally biased region" description="Basic and acidic residues" evidence="4">
    <location>
        <begin position="61"/>
        <end position="79"/>
    </location>
</feature>
<dbReference type="EMBL" id="CP015163">
    <property type="protein sequence ID" value="AXB47006.1"/>
    <property type="molecule type" value="Genomic_DNA"/>
</dbReference>
<dbReference type="InterPro" id="IPR050426">
    <property type="entry name" value="Glycosyltransferase_28"/>
</dbReference>
<reference evidence="7 8" key="1">
    <citation type="submission" date="2016-04" db="EMBL/GenBank/DDBJ databases">
        <title>Complete genome sequence and analysis of deep-sea sediment isolate, Amycolatopsis sp. WP1.</title>
        <authorList>
            <person name="Wang H."/>
            <person name="Chen S."/>
            <person name="Wu Q."/>
        </authorList>
    </citation>
    <scope>NUCLEOTIDE SEQUENCE [LARGE SCALE GENOMIC DNA]</scope>
    <source>
        <strain evidence="7 8">WP1</strain>
    </source>
</reference>
<proteinExistence type="inferred from homology"/>
<evidence type="ECO:0000256" key="3">
    <source>
        <dbReference type="ARBA" id="ARBA00022679"/>
    </source>
</evidence>
<evidence type="ECO:0000259" key="6">
    <source>
        <dbReference type="Pfam" id="PF21036"/>
    </source>
</evidence>
<evidence type="ECO:0000256" key="1">
    <source>
        <dbReference type="ARBA" id="ARBA00006962"/>
    </source>
</evidence>
<dbReference type="Proteomes" id="UP000250434">
    <property type="component" value="Chromosome"/>
</dbReference>
<organism evidence="7 8">
    <name type="scientific">Amycolatopsis albispora</name>
    <dbReference type="NCBI Taxonomy" id="1804986"/>
    <lineage>
        <taxon>Bacteria</taxon>
        <taxon>Bacillati</taxon>
        <taxon>Actinomycetota</taxon>
        <taxon>Actinomycetes</taxon>
        <taxon>Pseudonocardiales</taxon>
        <taxon>Pseudonocardiaceae</taxon>
        <taxon>Amycolatopsis</taxon>
    </lineage>
</organism>
<dbReference type="InterPro" id="IPR048284">
    <property type="entry name" value="EryCIII-like_N"/>
</dbReference>
<evidence type="ECO:0000259" key="5">
    <source>
        <dbReference type="Pfam" id="PF06722"/>
    </source>
</evidence>
<feature type="domain" description="Erythromycin biosynthesis protein CIII-like N-terminal" evidence="6">
    <location>
        <begin position="23"/>
        <end position="230"/>
    </location>
</feature>
<comment type="similarity">
    <text evidence="1">Belongs to the glycosyltransferase 28 family.</text>
</comment>
<dbReference type="Pfam" id="PF06722">
    <property type="entry name" value="EryCIII-like_C"/>
    <property type="match status" value="1"/>
</dbReference>
<keyword evidence="3 7" id="KW-0808">Transferase</keyword>
<feature type="region of interest" description="Disordered" evidence="4">
    <location>
        <begin position="61"/>
        <end position="81"/>
    </location>
</feature>
<evidence type="ECO:0000256" key="2">
    <source>
        <dbReference type="ARBA" id="ARBA00022676"/>
    </source>
</evidence>
<dbReference type="Gene3D" id="3.40.50.2000">
    <property type="entry name" value="Glycogen Phosphorylase B"/>
    <property type="match status" value="2"/>
</dbReference>
<dbReference type="RefSeq" id="WP_113696063.1">
    <property type="nucleotide sequence ID" value="NZ_CP015163.1"/>
</dbReference>
<dbReference type="KEGG" id="aab:A4R43_34950"/>